<feature type="region of interest" description="Disordered" evidence="1">
    <location>
        <begin position="328"/>
        <end position="356"/>
    </location>
</feature>
<gene>
    <name evidence="4" type="ORF">WDU96_04125</name>
</gene>
<evidence type="ECO:0000256" key="1">
    <source>
        <dbReference type="SAM" id="MobiDB-lite"/>
    </source>
</evidence>
<evidence type="ECO:0000259" key="3">
    <source>
        <dbReference type="Pfam" id="PF14240"/>
    </source>
</evidence>
<evidence type="ECO:0000313" key="4">
    <source>
        <dbReference type="EMBL" id="MEJ1154788.1"/>
    </source>
</evidence>
<dbReference type="InterPro" id="IPR025924">
    <property type="entry name" value="YHYH_dom"/>
</dbReference>
<feature type="domain" description="YHYH" evidence="3">
    <location>
        <begin position="175"/>
        <end position="276"/>
    </location>
</feature>
<name>A0ABU8LSB2_9MICO</name>
<comment type="caution">
    <text evidence="4">The sequence shown here is derived from an EMBL/GenBank/DDBJ whole genome shotgun (WGS) entry which is preliminary data.</text>
</comment>
<dbReference type="PROSITE" id="PS51257">
    <property type="entry name" value="PROKAR_LIPOPROTEIN"/>
    <property type="match status" value="1"/>
</dbReference>
<proteinExistence type="predicted"/>
<evidence type="ECO:0000313" key="5">
    <source>
        <dbReference type="Proteomes" id="UP001368654"/>
    </source>
</evidence>
<dbReference type="Pfam" id="PF14240">
    <property type="entry name" value="YHYH"/>
    <property type="match status" value="1"/>
</dbReference>
<keyword evidence="2" id="KW-0732">Signal</keyword>
<reference evidence="4 5" key="1">
    <citation type="submission" date="2024-02" db="EMBL/GenBank/DDBJ databases">
        <authorList>
            <person name="Saticioglu I.B."/>
        </authorList>
    </citation>
    <scope>NUCLEOTIDE SEQUENCE [LARGE SCALE GENOMIC DNA]</scope>
    <source>
        <strain evidence="4 5">Mu-86</strain>
    </source>
</reference>
<feature type="compositionally biased region" description="Gly residues" evidence="1">
    <location>
        <begin position="340"/>
        <end position="356"/>
    </location>
</feature>
<dbReference type="EMBL" id="JBBDGL010000001">
    <property type="protein sequence ID" value="MEJ1154788.1"/>
    <property type="molecule type" value="Genomic_DNA"/>
</dbReference>
<dbReference type="RefSeq" id="WP_337337216.1">
    <property type="nucleotide sequence ID" value="NZ_JBBDGL010000001.1"/>
</dbReference>
<evidence type="ECO:0000256" key="2">
    <source>
        <dbReference type="SAM" id="SignalP"/>
    </source>
</evidence>
<protein>
    <submittedName>
        <fullName evidence="4">YHYH protein</fullName>
    </submittedName>
</protein>
<sequence>MKLSSKLLLVPIACSALLLASCAAENTDASTQTSDSESVTVETPESTQVELISLFGDDALTSEATTVDCTLENGTDTTCYQFEVASLPSTVETDGPYCPATTSDIGGIWVWDGDDPGLYALDSEYWDMMSAQGYDFVDADGNISISDPAAPSETATENSCLEATPDGSYHLQVLIPTAPELLDEPVDLTEISQIGLAFDGVTIFGDAPSVADRGGLPALDACGGHIDPSGYYHWHFGAESIQTNLDDADTGLICDVTQEVEASIGLAFDGYVIYGPEEDGAVPSDLDACGGHVSDTDEFGEVYHYHLSYDSPNLPLCRVGAAADGKLSSPDGDNIALPDGEGGGPDDGGGPPGGNG</sequence>
<dbReference type="Proteomes" id="UP001368654">
    <property type="component" value="Unassembled WGS sequence"/>
</dbReference>
<feature type="chain" id="PRO_5046669845" evidence="2">
    <location>
        <begin position="24"/>
        <end position="356"/>
    </location>
</feature>
<accession>A0ABU8LSB2</accession>
<organism evidence="4 5">
    <name type="scientific">Microbacterium marmarense</name>
    <dbReference type="NCBI Taxonomy" id="3122051"/>
    <lineage>
        <taxon>Bacteria</taxon>
        <taxon>Bacillati</taxon>
        <taxon>Actinomycetota</taxon>
        <taxon>Actinomycetes</taxon>
        <taxon>Micrococcales</taxon>
        <taxon>Microbacteriaceae</taxon>
        <taxon>Microbacterium</taxon>
    </lineage>
</organism>
<feature type="signal peptide" evidence="2">
    <location>
        <begin position="1"/>
        <end position="23"/>
    </location>
</feature>
<keyword evidence="5" id="KW-1185">Reference proteome</keyword>